<dbReference type="InterPro" id="IPR051410">
    <property type="entry name" value="Ferric/Cupric_Reductase"/>
</dbReference>
<feature type="non-terminal residue" evidence="7">
    <location>
        <position position="222"/>
    </location>
</feature>
<keyword evidence="4" id="KW-0472">Membrane</keyword>
<name>A0A6A5X5V4_9PLEO</name>
<dbReference type="GO" id="GO:0006879">
    <property type="term" value="P:intracellular iron ion homeostasis"/>
    <property type="evidence" value="ECO:0007669"/>
    <property type="project" value="TreeGrafter"/>
</dbReference>
<comment type="catalytic activity">
    <reaction evidence="5">
        <text>2 a Fe(II)-siderophore + NADP(+) + H(+) = 2 a Fe(III)-siderophore + NADPH</text>
        <dbReference type="Rhea" id="RHEA:28795"/>
        <dbReference type="Rhea" id="RHEA-COMP:11342"/>
        <dbReference type="Rhea" id="RHEA-COMP:11344"/>
        <dbReference type="ChEBI" id="CHEBI:15378"/>
        <dbReference type="ChEBI" id="CHEBI:29033"/>
        <dbReference type="ChEBI" id="CHEBI:29034"/>
        <dbReference type="ChEBI" id="CHEBI:57783"/>
        <dbReference type="ChEBI" id="CHEBI:58349"/>
        <dbReference type="EC" id="1.16.1.9"/>
    </reaction>
</comment>
<feature type="non-terminal residue" evidence="7">
    <location>
        <position position="1"/>
    </location>
</feature>
<dbReference type="InterPro" id="IPR017938">
    <property type="entry name" value="Riboflavin_synthase-like_b-brl"/>
</dbReference>
<keyword evidence="3" id="KW-0813">Transport</keyword>
<evidence type="ECO:0000256" key="3">
    <source>
        <dbReference type="ARBA" id="ARBA00022448"/>
    </source>
</evidence>
<dbReference type="InterPro" id="IPR017927">
    <property type="entry name" value="FAD-bd_FR_type"/>
</dbReference>
<dbReference type="Proteomes" id="UP000799778">
    <property type="component" value="Unassembled WGS sequence"/>
</dbReference>
<protein>
    <recommendedName>
        <fullName evidence="2">ferric-chelate reductase (NADPH)</fullName>
        <ecNumber evidence="2">1.16.1.9</ecNumber>
    </recommendedName>
</protein>
<evidence type="ECO:0000256" key="4">
    <source>
        <dbReference type="ARBA" id="ARBA00022475"/>
    </source>
</evidence>
<dbReference type="SUPFAM" id="SSF52343">
    <property type="entry name" value="Ferredoxin reductase-like, C-terminal NADP-linked domain"/>
    <property type="match status" value="1"/>
</dbReference>
<accession>A0A6A5X5V4</accession>
<dbReference type="GO" id="GO:0052851">
    <property type="term" value="F:ferric-chelate reductase (NADPH) activity"/>
    <property type="evidence" value="ECO:0007669"/>
    <property type="project" value="UniProtKB-EC"/>
</dbReference>
<dbReference type="CDD" id="cd06186">
    <property type="entry name" value="NOX_Duox_like_FAD_NADP"/>
    <property type="match status" value="1"/>
</dbReference>
<keyword evidence="8" id="KW-1185">Reference proteome</keyword>
<evidence type="ECO:0000256" key="1">
    <source>
        <dbReference type="ARBA" id="ARBA00004651"/>
    </source>
</evidence>
<dbReference type="PANTHER" id="PTHR32361">
    <property type="entry name" value="FERRIC/CUPRIC REDUCTASE TRANSMEMBRANE COMPONENT"/>
    <property type="match status" value="1"/>
</dbReference>
<dbReference type="GeneID" id="54280358"/>
<dbReference type="EMBL" id="ML978085">
    <property type="protein sequence ID" value="KAF2008333.1"/>
    <property type="molecule type" value="Genomic_DNA"/>
</dbReference>
<dbReference type="GO" id="GO:0015677">
    <property type="term" value="P:copper ion import"/>
    <property type="evidence" value="ECO:0007669"/>
    <property type="project" value="TreeGrafter"/>
</dbReference>
<dbReference type="Pfam" id="PF08022">
    <property type="entry name" value="FAD_binding_8"/>
    <property type="match status" value="1"/>
</dbReference>
<sequence>LGIAVLVSFPPLRRKAYELFRGLHLLTSAMIGLSLWLHIAEPTIVERIQIIAATVLWGATHLYRIGNLMYRNTPWSSNRTTIGIVPFGKSLQVNIKPGKYWKVKPGQYVYLTIPSLSFTSRIQRHPFMVTPSNDSDSLDIVIQPQNGFTKRLCNSSSIPKAWIEGPYGLPYSLHDFGTVVMFASGIGISGHLLYLQQLCNDYQEYRIKTREVRVIWIADNPH</sequence>
<keyword evidence="4" id="KW-1003">Cell membrane</keyword>
<evidence type="ECO:0000259" key="6">
    <source>
        <dbReference type="PROSITE" id="PS51384"/>
    </source>
</evidence>
<reference evidence="7" key="1">
    <citation type="journal article" date="2020" name="Stud. Mycol.">
        <title>101 Dothideomycetes genomes: a test case for predicting lifestyles and emergence of pathogens.</title>
        <authorList>
            <person name="Haridas S."/>
            <person name="Albert R."/>
            <person name="Binder M."/>
            <person name="Bloem J."/>
            <person name="Labutti K."/>
            <person name="Salamov A."/>
            <person name="Andreopoulos B."/>
            <person name="Baker S."/>
            <person name="Barry K."/>
            <person name="Bills G."/>
            <person name="Bluhm B."/>
            <person name="Cannon C."/>
            <person name="Castanera R."/>
            <person name="Culley D."/>
            <person name="Daum C."/>
            <person name="Ezra D."/>
            <person name="Gonzalez J."/>
            <person name="Henrissat B."/>
            <person name="Kuo A."/>
            <person name="Liang C."/>
            <person name="Lipzen A."/>
            <person name="Lutzoni F."/>
            <person name="Magnuson J."/>
            <person name="Mondo S."/>
            <person name="Nolan M."/>
            <person name="Ohm R."/>
            <person name="Pangilinan J."/>
            <person name="Park H.-J."/>
            <person name="Ramirez L."/>
            <person name="Alfaro M."/>
            <person name="Sun H."/>
            <person name="Tritt A."/>
            <person name="Yoshinaga Y."/>
            <person name="Zwiers L.-H."/>
            <person name="Turgeon B."/>
            <person name="Goodwin S."/>
            <person name="Spatafora J."/>
            <person name="Crous P."/>
            <person name="Grigoriev I."/>
        </authorList>
    </citation>
    <scope>NUCLEOTIDE SEQUENCE</scope>
    <source>
        <strain evidence="7">CBS 175.79</strain>
    </source>
</reference>
<dbReference type="OrthoDB" id="4494341at2759"/>
<dbReference type="EC" id="1.16.1.9" evidence="2"/>
<dbReference type="AlphaFoldDB" id="A0A6A5X5V4"/>
<dbReference type="Gene3D" id="3.40.50.80">
    <property type="entry name" value="Nucleotide-binding domain of ferredoxin-NADP reductase (FNR) module"/>
    <property type="match status" value="1"/>
</dbReference>
<dbReference type="InterPro" id="IPR013112">
    <property type="entry name" value="FAD-bd_8"/>
</dbReference>
<proteinExistence type="predicted"/>
<evidence type="ECO:0000313" key="7">
    <source>
        <dbReference type="EMBL" id="KAF2008333.1"/>
    </source>
</evidence>
<feature type="domain" description="FAD-binding FR-type" evidence="6">
    <location>
        <begin position="37"/>
        <end position="173"/>
    </location>
</feature>
<dbReference type="PANTHER" id="PTHR32361:SF26">
    <property type="entry name" value="FAD-BINDING 8 DOMAIN-CONTAINING PROTEIN-RELATED"/>
    <property type="match status" value="1"/>
</dbReference>
<dbReference type="InterPro" id="IPR039261">
    <property type="entry name" value="FNR_nucleotide-bd"/>
</dbReference>
<dbReference type="PROSITE" id="PS51384">
    <property type="entry name" value="FAD_FR"/>
    <property type="match status" value="1"/>
</dbReference>
<evidence type="ECO:0000313" key="8">
    <source>
        <dbReference type="Proteomes" id="UP000799778"/>
    </source>
</evidence>
<dbReference type="GO" id="GO:0005886">
    <property type="term" value="C:plasma membrane"/>
    <property type="evidence" value="ECO:0007669"/>
    <property type="project" value="UniProtKB-SubCell"/>
</dbReference>
<gene>
    <name evidence="7" type="ORF">BU24DRAFT_324090</name>
</gene>
<evidence type="ECO:0000256" key="5">
    <source>
        <dbReference type="ARBA" id="ARBA00048483"/>
    </source>
</evidence>
<evidence type="ECO:0000256" key="2">
    <source>
        <dbReference type="ARBA" id="ARBA00012668"/>
    </source>
</evidence>
<comment type="subcellular location">
    <subcellularLocation>
        <location evidence="1">Cell membrane</location>
        <topology evidence="1">Multi-pass membrane protein</topology>
    </subcellularLocation>
</comment>
<dbReference type="GO" id="GO:0006826">
    <property type="term" value="P:iron ion transport"/>
    <property type="evidence" value="ECO:0007669"/>
    <property type="project" value="TreeGrafter"/>
</dbReference>
<dbReference type="SUPFAM" id="SSF63380">
    <property type="entry name" value="Riboflavin synthase domain-like"/>
    <property type="match status" value="1"/>
</dbReference>
<organism evidence="7 8">
    <name type="scientific">Aaosphaeria arxii CBS 175.79</name>
    <dbReference type="NCBI Taxonomy" id="1450172"/>
    <lineage>
        <taxon>Eukaryota</taxon>
        <taxon>Fungi</taxon>
        <taxon>Dikarya</taxon>
        <taxon>Ascomycota</taxon>
        <taxon>Pezizomycotina</taxon>
        <taxon>Dothideomycetes</taxon>
        <taxon>Pleosporomycetidae</taxon>
        <taxon>Pleosporales</taxon>
        <taxon>Pleosporales incertae sedis</taxon>
        <taxon>Aaosphaeria</taxon>
    </lineage>
</organism>
<dbReference type="RefSeq" id="XP_033376672.1">
    <property type="nucleotide sequence ID" value="XM_033522961.1"/>
</dbReference>